<evidence type="ECO:0000256" key="1">
    <source>
        <dbReference type="SAM" id="MobiDB-lite"/>
    </source>
</evidence>
<organism evidence="4 5">
    <name type="scientific">Aureococcus anophagefferens</name>
    <name type="common">Harmful bloom alga</name>
    <dbReference type="NCBI Taxonomy" id="44056"/>
    <lineage>
        <taxon>Eukaryota</taxon>
        <taxon>Sar</taxon>
        <taxon>Stramenopiles</taxon>
        <taxon>Ochrophyta</taxon>
        <taxon>Pelagophyceae</taxon>
        <taxon>Pelagomonadales</taxon>
        <taxon>Pelagomonadaceae</taxon>
        <taxon>Aureococcus</taxon>
    </lineage>
</organism>
<feature type="region of interest" description="Disordered" evidence="1">
    <location>
        <begin position="79"/>
        <end position="120"/>
    </location>
</feature>
<keyword evidence="5" id="KW-1185">Reference proteome</keyword>
<dbReference type="Gene3D" id="3.30.530.20">
    <property type="match status" value="2"/>
</dbReference>
<feature type="transmembrane region" description="Helical" evidence="2">
    <location>
        <begin position="123"/>
        <end position="143"/>
    </location>
</feature>
<reference evidence="4 5" key="1">
    <citation type="submission" date="2024-03" db="EMBL/GenBank/DDBJ databases">
        <title>Aureococcus anophagefferens CCMP1851 and Kratosvirus quantuckense: Draft genome of a second virus-susceptible host strain in the model system.</title>
        <authorList>
            <person name="Chase E."/>
            <person name="Truchon A.R."/>
            <person name="Schepens W."/>
            <person name="Wilhelm S.W."/>
        </authorList>
    </citation>
    <scope>NUCLEOTIDE SEQUENCE [LARGE SCALE GENOMIC DNA]</scope>
    <source>
        <strain evidence="4 5">CCMP1851</strain>
    </source>
</reference>
<evidence type="ECO:0000259" key="3">
    <source>
        <dbReference type="PROSITE" id="PS50848"/>
    </source>
</evidence>
<dbReference type="PANTHER" id="PTHR19308">
    <property type="entry name" value="PHOSPHATIDYLCHOLINE TRANSFER PROTEIN"/>
    <property type="match status" value="1"/>
</dbReference>
<dbReference type="PANTHER" id="PTHR19308:SF14">
    <property type="entry name" value="START DOMAIN-CONTAINING PROTEIN"/>
    <property type="match status" value="1"/>
</dbReference>
<dbReference type="InterPro" id="IPR051213">
    <property type="entry name" value="START_lipid_transfer"/>
</dbReference>
<dbReference type="InterPro" id="IPR002913">
    <property type="entry name" value="START_lipid-bd_dom"/>
</dbReference>
<keyword evidence="2" id="KW-1133">Transmembrane helix</keyword>
<comment type="caution">
    <text evidence="4">The sequence shown here is derived from an EMBL/GenBank/DDBJ whole genome shotgun (WGS) entry which is preliminary data.</text>
</comment>
<keyword evidence="2" id="KW-0812">Transmembrane</keyword>
<dbReference type="CDD" id="cd00177">
    <property type="entry name" value="START"/>
    <property type="match status" value="1"/>
</dbReference>
<dbReference type="PROSITE" id="PS50848">
    <property type="entry name" value="START"/>
    <property type="match status" value="1"/>
</dbReference>
<name>A0ABR1FTJ8_AURAN</name>
<evidence type="ECO:0000313" key="5">
    <source>
        <dbReference type="Proteomes" id="UP001363151"/>
    </source>
</evidence>
<feature type="compositionally biased region" description="Basic and acidic residues" evidence="1">
    <location>
        <begin position="86"/>
        <end position="103"/>
    </location>
</feature>
<protein>
    <recommendedName>
        <fullName evidence="3">START domain-containing protein</fullName>
    </recommendedName>
</protein>
<dbReference type="InterPro" id="IPR023393">
    <property type="entry name" value="START-like_dom_sf"/>
</dbReference>
<feature type="domain" description="START" evidence="3">
    <location>
        <begin position="267"/>
        <end position="398"/>
    </location>
</feature>
<accession>A0ABR1FTJ8</accession>
<dbReference type="EMBL" id="JBBJCI010000230">
    <property type="protein sequence ID" value="KAK7238392.1"/>
    <property type="molecule type" value="Genomic_DNA"/>
</dbReference>
<feature type="region of interest" description="Disordered" evidence="1">
    <location>
        <begin position="1"/>
        <end position="63"/>
    </location>
</feature>
<evidence type="ECO:0000256" key="2">
    <source>
        <dbReference type="SAM" id="Phobius"/>
    </source>
</evidence>
<dbReference type="Proteomes" id="UP001363151">
    <property type="component" value="Unassembled WGS sequence"/>
</dbReference>
<keyword evidence="2" id="KW-0472">Membrane</keyword>
<dbReference type="Pfam" id="PF01852">
    <property type="entry name" value="START"/>
    <property type="match status" value="2"/>
</dbReference>
<dbReference type="SUPFAM" id="SSF55961">
    <property type="entry name" value="Bet v1-like"/>
    <property type="match status" value="2"/>
</dbReference>
<gene>
    <name evidence="4" type="ORF">SO694_00023315</name>
</gene>
<feature type="compositionally biased region" description="Polar residues" evidence="1">
    <location>
        <begin position="13"/>
        <end position="22"/>
    </location>
</feature>
<sequence length="656" mass="70123">MLKRELPQHEHNTSTNPSNTARRAQEHAVLRAPVDVPRARELLEHRPPRSGAPNTSRRSARPRRDVLLELQGGAGAAAAAAAAPAARDRTAARNDGAAHRGDDDAAAAARGRRPRRGARARRWPSGGLFVVGFAVILGSLHGVLEPREWAAFAVGMAVTWAACTWRSGEPPPREPTAAAVEDVPEVSGTRLSDAEHAEGAARARLEPLRRGLDAIEALGKGERRGWDRWGVRDGIEVWFHVNEATGVKDSVGVTTVDAPRDAVLAALDEKAHSPEAWDKQFKKLTILETYDARLLDGAGRSGLECALRRYEYHAVFPTKARDSVCVVGVVADGPDRAVRCVTSVKAPDVSGAEEHRAYVRMQVDYAGYYVETIAKNKTKVTSVVVLDPKGFIPTPVVNFVAMDRPLGMARLKRTPALADAGRWPAREADESGDGGGDLGALRAAARAAFDAFIAEIDAEPTANGWTRVGGEDGVSRFLRPSDDGGKDAMSRGVVRAPASAIDAAIAGAADEVPNRLERMQDCRTTVASRPSGGLELPDGWAPSRPFTVDVLTYKKVWPLATREAVILGVCATKGDVAVRLGTSVDHPAAPDAGRVRLDVRASGYHIRPLGPRETMVTTVSFVAPGGAPAFIVDRLATSRTHLVAKIRQLDALGAYL</sequence>
<feature type="compositionally biased region" description="Basic residues" evidence="1">
    <location>
        <begin position="110"/>
        <end position="120"/>
    </location>
</feature>
<feature type="compositionally biased region" description="Basic and acidic residues" evidence="1">
    <location>
        <begin position="37"/>
        <end position="47"/>
    </location>
</feature>
<evidence type="ECO:0000313" key="4">
    <source>
        <dbReference type="EMBL" id="KAK7238392.1"/>
    </source>
</evidence>
<proteinExistence type="predicted"/>
<feature type="compositionally biased region" description="Basic and acidic residues" evidence="1">
    <location>
        <begin position="1"/>
        <end position="12"/>
    </location>
</feature>